<name>A0A7K0BXG1_9ACTN</name>
<comment type="subcellular location">
    <subcellularLocation>
        <location evidence="1">Periplasm</location>
    </subcellularLocation>
</comment>
<feature type="chain" id="PRO_5039509780" description="poly(ethylene terephthalate) hydrolase" evidence="7">
    <location>
        <begin position="20"/>
        <end position="288"/>
    </location>
</feature>
<dbReference type="EMBL" id="WEGH01000002">
    <property type="protein sequence ID" value="MQY05871.1"/>
    <property type="molecule type" value="Genomic_DNA"/>
</dbReference>
<comment type="catalytic activity">
    <reaction evidence="3">
        <text>a butanoate ester + H2O = an aliphatic alcohol + butanoate + H(+)</text>
        <dbReference type="Rhea" id="RHEA:47348"/>
        <dbReference type="ChEBI" id="CHEBI:2571"/>
        <dbReference type="ChEBI" id="CHEBI:15377"/>
        <dbReference type="ChEBI" id="CHEBI:15378"/>
        <dbReference type="ChEBI" id="CHEBI:17968"/>
        <dbReference type="ChEBI" id="CHEBI:50477"/>
    </reaction>
    <physiologicalReaction direction="left-to-right" evidence="3">
        <dbReference type="Rhea" id="RHEA:47349"/>
    </physiologicalReaction>
</comment>
<dbReference type="OrthoDB" id="9812672at2"/>
<evidence type="ECO:0000256" key="1">
    <source>
        <dbReference type="ARBA" id="ARBA00004418"/>
    </source>
</evidence>
<keyword evidence="2" id="KW-0574">Periplasm</keyword>
<comment type="caution">
    <text evidence="9">The sequence shown here is derived from an EMBL/GenBank/DDBJ whole genome shotgun (WGS) entry which is preliminary data.</text>
</comment>
<evidence type="ECO:0000256" key="3">
    <source>
        <dbReference type="ARBA" id="ARBA00033629"/>
    </source>
</evidence>
<dbReference type="PANTHER" id="PTHR33428:SF14">
    <property type="entry name" value="CARBOXYLESTERASE TYPE B DOMAIN-CONTAINING PROTEIN"/>
    <property type="match status" value="1"/>
</dbReference>
<evidence type="ECO:0000256" key="5">
    <source>
        <dbReference type="ARBA" id="ARBA00033764"/>
    </source>
</evidence>
<dbReference type="SUPFAM" id="SSF53474">
    <property type="entry name" value="alpha/beta-Hydrolases"/>
    <property type="match status" value="1"/>
</dbReference>
<feature type="signal peptide" evidence="7">
    <location>
        <begin position="1"/>
        <end position="19"/>
    </location>
</feature>
<keyword evidence="10" id="KW-1185">Reference proteome</keyword>
<protein>
    <recommendedName>
        <fullName evidence="5">poly(ethylene terephthalate) hydrolase</fullName>
        <ecNumber evidence="5">3.1.1.101</ecNumber>
    </recommendedName>
    <alternativeName>
        <fullName evidence="6">Poly(ethylene terephthalate) hydrolase</fullName>
    </alternativeName>
</protein>
<evidence type="ECO:0000313" key="10">
    <source>
        <dbReference type="Proteomes" id="UP000487268"/>
    </source>
</evidence>
<evidence type="ECO:0000256" key="7">
    <source>
        <dbReference type="SAM" id="SignalP"/>
    </source>
</evidence>
<dbReference type="Gene3D" id="3.40.50.1820">
    <property type="entry name" value="alpha/beta hydrolase"/>
    <property type="match status" value="1"/>
</dbReference>
<dbReference type="Pfam" id="PF12740">
    <property type="entry name" value="PETase"/>
    <property type="match status" value="1"/>
</dbReference>
<dbReference type="GO" id="GO:0042597">
    <property type="term" value="C:periplasmic space"/>
    <property type="evidence" value="ECO:0007669"/>
    <property type="project" value="UniProtKB-SubCell"/>
</dbReference>
<evidence type="ECO:0000256" key="4">
    <source>
        <dbReference type="ARBA" id="ARBA00033707"/>
    </source>
</evidence>
<reference evidence="9 10" key="1">
    <citation type="submission" date="2019-10" db="EMBL/GenBank/DDBJ databases">
        <title>Actinomadura rubteroloni sp. nov. and Actinomadura macrotermitis sp. nov., isolated from the gut of fungus growing-termite Macrotermes natalensis.</title>
        <authorList>
            <person name="Benndorf R."/>
            <person name="Martin K."/>
            <person name="Kuefner M."/>
            <person name="De Beer W."/>
            <person name="Kaster A.-K."/>
            <person name="Vollmers J."/>
            <person name="Poulsen M."/>
            <person name="Beemelmanns C."/>
        </authorList>
    </citation>
    <scope>NUCLEOTIDE SEQUENCE [LARGE SCALE GENOMIC DNA]</scope>
    <source>
        <strain evidence="9 10">RB68</strain>
    </source>
</reference>
<dbReference type="InterPro" id="IPR029058">
    <property type="entry name" value="AB_hydrolase_fold"/>
</dbReference>
<dbReference type="AlphaFoldDB" id="A0A7K0BXG1"/>
<keyword evidence="7" id="KW-0732">Signal</keyword>
<dbReference type="InterPro" id="IPR041127">
    <property type="entry name" value="PET_hydrolase/cutinase-like"/>
</dbReference>
<gene>
    <name evidence="9" type="ORF">ACRB68_39480</name>
</gene>
<proteinExistence type="predicted"/>
<evidence type="ECO:0000313" key="9">
    <source>
        <dbReference type="EMBL" id="MQY05871.1"/>
    </source>
</evidence>
<dbReference type="PANTHER" id="PTHR33428">
    <property type="entry name" value="CHLOROPHYLLASE-2, CHLOROPLASTIC"/>
    <property type="match status" value="1"/>
</dbReference>
<comment type="catalytic activity">
    <reaction evidence="4">
        <text>(ethylene terephthalate)(n) + H2O = (ethylene terephthalate)(n-1) + 4-[(2-hydroxyethoxy)carbonyl]benzoate + H(+)</text>
        <dbReference type="Rhea" id="RHEA:49528"/>
        <dbReference type="Rhea" id="RHEA-COMP:12420"/>
        <dbReference type="Rhea" id="RHEA-COMP:12421"/>
        <dbReference type="ChEBI" id="CHEBI:15377"/>
        <dbReference type="ChEBI" id="CHEBI:15378"/>
        <dbReference type="ChEBI" id="CHEBI:131701"/>
        <dbReference type="ChEBI" id="CHEBI:131704"/>
        <dbReference type="EC" id="3.1.1.101"/>
    </reaction>
    <physiologicalReaction direction="left-to-right" evidence="4">
        <dbReference type="Rhea" id="RHEA:49529"/>
    </physiologicalReaction>
</comment>
<organism evidence="9 10">
    <name type="scientific">Actinomadura macrotermitis</name>
    <dbReference type="NCBI Taxonomy" id="2585200"/>
    <lineage>
        <taxon>Bacteria</taxon>
        <taxon>Bacillati</taxon>
        <taxon>Actinomycetota</taxon>
        <taxon>Actinomycetes</taxon>
        <taxon>Streptosporangiales</taxon>
        <taxon>Thermomonosporaceae</taxon>
        <taxon>Actinomadura</taxon>
    </lineage>
</organism>
<feature type="domain" description="PET hydrolase/cutinase-like" evidence="8">
    <location>
        <begin position="25"/>
        <end position="253"/>
    </location>
</feature>
<accession>A0A7K0BXG1</accession>
<evidence type="ECO:0000259" key="8">
    <source>
        <dbReference type="Pfam" id="PF12740"/>
    </source>
</evidence>
<evidence type="ECO:0000256" key="2">
    <source>
        <dbReference type="ARBA" id="ARBA00022764"/>
    </source>
</evidence>
<dbReference type="RefSeq" id="WP_153534183.1">
    <property type="nucleotide sequence ID" value="NZ_WEGH01000002.1"/>
</dbReference>
<dbReference type="EC" id="3.1.1.101" evidence="5"/>
<evidence type="ECO:0000256" key="6">
    <source>
        <dbReference type="ARBA" id="ARBA00033780"/>
    </source>
</evidence>
<dbReference type="Proteomes" id="UP000487268">
    <property type="component" value="Unassembled WGS sequence"/>
</dbReference>
<sequence>MSRRAWIAALVTTPLLATAALAVSFSPGPAPATARTVAAADTVDWAADGPYAVTVDSTPLNHTIYRPQNLGATGARLPVVIWGNGTGATPAAYDGLLKHWASYGIIVAAANTTMSNDGTAMRKGLDLLAKRDATATSPYYGKVDLAHVVSAGHSQGGAGALNAAADTRVDAVLPIEPGPLASPEKVTQPTMYMAGEKDSIVNPAWVRDFYDRSSARPAVLAEIKGATHFTPPGDGGTFRAPTTAWLQFVLRDDPAARAMFSGPACGFCTADGLFSVWLRNAKFTEFAG</sequence>